<feature type="compositionally biased region" description="Low complexity" evidence="1">
    <location>
        <begin position="52"/>
        <end position="66"/>
    </location>
</feature>
<protein>
    <submittedName>
        <fullName evidence="2">Uncharacterized protein</fullName>
    </submittedName>
</protein>
<dbReference type="Proteomes" id="UP001160148">
    <property type="component" value="Unassembled WGS sequence"/>
</dbReference>
<comment type="caution">
    <text evidence="2">The sequence shown here is derived from an EMBL/GenBank/DDBJ whole genome shotgun (WGS) entry which is preliminary data.</text>
</comment>
<gene>
    <name evidence="2" type="ORF">MEUPH1_LOCUS28698</name>
</gene>
<proteinExistence type="predicted"/>
<accession>A0AAV0Y2X0</accession>
<feature type="region of interest" description="Disordered" evidence="1">
    <location>
        <begin position="1"/>
        <end position="88"/>
    </location>
</feature>
<dbReference type="EMBL" id="CARXXK010001273">
    <property type="protein sequence ID" value="CAI6375165.1"/>
    <property type="molecule type" value="Genomic_DNA"/>
</dbReference>
<feature type="compositionally biased region" description="Polar residues" evidence="1">
    <location>
        <begin position="67"/>
        <end position="77"/>
    </location>
</feature>
<organism evidence="2 3">
    <name type="scientific">Macrosiphum euphorbiae</name>
    <name type="common">potato aphid</name>
    <dbReference type="NCBI Taxonomy" id="13131"/>
    <lineage>
        <taxon>Eukaryota</taxon>
        <taxon>Metazoa</taxon>
        <taxon>Ecdysozoa</taxon>
        <taxon>Arthropoda</taxon>
        <taxon>Hexapoda</taxon>
        <taxon>Insecta</taxon>
        <taxon>Pterygota</taxon>
        <taxon>Neoptera</taxon>
        <taxon>Paraneoptera</taxon>
        <taxon>Hemiptera</taxon>
        <taxon>Sternorrhyncha</taxon>
        <taxon>Aphidomorpha</taxon>
        <taxon>Aphidoidea</taxon>
        <taxon>Aphididae</taxon>
        <taxon>Macrosiphini</taxon>
        <taxon>Macrosiphum</taxon>
    </lineage>
</organism>
<keyword evidence="3" id="KW-1185">Reference proteome</keyword>
<evidence type="ECO:0000256" key="1">
    <source>
        <dbReference type="SAM" id="MobiDB-lite"/>
    </source>
</evidence>
<dbReference type="AlphaFoldDB" id="A0AAV0Y2X0"/>
<sequence length="88" mass="10635">MRYDERSKPMAQQKHMRYELPQKPMRYEADMPLNTRIEQQQPMPPSMRFEQQYRSPQQQQPSSTRYGQQQQTQNKPPSNGYVFIIINS</sequence>
<feature type="compositionally biased region" description="Basic and acidic residues" evidence="1">
    <location>
        <begin position="16"/>
        <end position="29"/>
    </location>
</feature>
<name>A0AAV0Y2X0_9HEMI</name>
<reference evidence="2 3" key="1">
    <citation type="submission" date="2023-01" db="EMBL/GenBank/DDBJ databases">
        <authorList>
            <person name="Whitehead M."/>
        </authorList>
    </citation>
    <scope>NUCLEOTIDE SEQUENCE [LARGE SCALE GENOMIC DNA]</scope>
</reference>
<evidence type="ECO:0000313" key="3">
    <source>
        <dbReference type="Proteomes" id="UP001160148"/>
    </source>
</evidence>
<evidence type="ECO:0000313" key="2">
    <source>
        <dbReference type="EMBL" id="CAI6375165.1"/>
    </source>
</evidence>